<dbReference type="Pfam" id="PF13682">
    <property type="entry name" value="CZB"/>
    <property type="match status" value="1"/>
</dbReference>
<dbReference type="SMART" id="SM00283">
    <property type="entry name" value="MA"/>
    <property type="match status" value="1"/>
</dbReference>
<proteinExistence type="predicted"/>
<dbReference type="OrthoDB" id="9816519at2"/>
<dbReference type="EMBL" id="LTDM01000032">
    <property type="protein sequence ID" value="OLS02336.1"/>
    <property type="molecule type" value="Genomic_DNA"/>
</dbReference>
<dbReference type="InterPro" id="IPR004089">
    <property type="entry name" value="MCPsignal_dom"/>
</dbReference>
<accession>A0A1U7M4X2</accession>
<dbReference type="PROSITE" id="PS50111">
    <property type="entry name" value="CHEMOTAXIS_TRANSDUC_2"/>
    <property type="match status" value="1"/>
</dbReference>
<dbReference type="GO" id="GO:0007165">
    <property type="term" value="P:signal transduction"/>
    <property type="evidence" value="ECO:0007669"/>
    <property type="project" value="UniProtKB-KW"/>
</dbReference>
<protein>
    <submittedName>
        <fullName evidence="4">Methyl-accepting chemotaxis protein 2</fullName>
    </submittedName>
</protein>
<evidence type="ECO:0000256" key="1">
    <source>
        <dbReference type="ARBA" id="ARBA00023224"/>
    </source>
</evidence>
<dbReference type="PANTHER" id="PTHR32089:SF112">
    <property type="entry name" value="LYSOZYME-LIKE PROTEIN-RELATED"/>
    <property type="match status" value="1"/>
</dbReference>
<evidence type="ECO:0000313" key="5">
    <source>
        <dbReference type="Proteomes" id="UP000186112"/>
    </source>
</evidence>
<dbReference type="PANTHER" id="PTHR32089">
    <property type="entry name" value="METHYL-ACCEPTING CHEMOTAXIS PROTEIN MCPB"/>
    <property type="match status" value="1"/>
</dbReference>
<keyword evidence="5" id="KW-1185">Reference proteome</keyword>
<dbReference type="Pfam" id="PF00015">
    <property type="entry name" value="MCPsignal"/>
    <property type="match status" value="1"/>
</dbReference>
<dbReference type="InterPro" id="IPR025991">
    <property type="entry name" value="Chemoreceptor_zinc-bind_dom"/>
</dbReference>
<dbReference type="Proteomes" id="UP000186112">
    <property type="component" value="Unassembled WGS sequence"/>
</dbReference>
<dbReference type="RefSeq" id="WP_075727115.1">
    <property type="nucleotide sequence ID" value="NZ_LTDM01000032.1"/>
</dbReference>
<organism evidence="4 5">
    <name type="scientific">Tissierella creatinophila DSM 6911</name>
    <dbReference type="NCBI Taxonomy" id="1123403"/>
    <lineage>
        <taxon>Bacteria</taxon>
        <taxon>Bacillati</taxon>
        <taxon>Bacillota</taxon>
        <taxon>Tissierellia</taxon>
        <taxon>Tissierellales</taxon>
        <taxon>Tissierellaceae</taxon>
        <taxon>Tissierella</taxon>
    </lineage>
</organism>
<dbReference type="SUPFAM" id="SSF58104">
    <property type="entry name" value="Methyl-accepting chemotaxis protein (MCP) signaling domain"/>
    <property type="match status" value="1"/>
</dbReference>
<dbReference type="Gene3D" id="1.20.120.30">
    <property type="entry name" value="Aspartate receptor, ligand-binding domain"/>
    <property type="match status" value="1"/>
</dbReference>
<sequence>MLKEISREKEKSFKRSIFNRNKTDNDYTKSILGERQKLDKRESQMAHYSKEILNITKSLSEFDVGMNHISKELLDFSKDISLLSQSNVAIVEETTASMSEVGEAVINTTNTLENLSNKSHLLSDKNDESIVILKEMESLKEEVKKDTEDLSSKFKDLIKVSFEVSKIVEGVKKIAEQTNLLALNAAIEAARAGEHGKGFSVVASEIRKLADNTKENLMGMDTFIDSIGLATKEGDISLKNTLNSTEEISSKIDLVSETVYGNLSLLKEVMKDIDIINEDMENVRVSTQEITHAMNESSHDAEKLSFMAEGIERQALESVQFSKTISNIDDELSNVVIDLFKDLKGSKNAISNNELTEIIQKAIISHIKWVERLQEMLDTMTLKPLQTDSNRCEFGHFYKAIDMDNSYIKDAWIKIDSIHNRVHSLGDIFLENIKNGDRQAATNIYNDAKVASKEMIESLNEIQEIIKDCTNKNIEILR</sequence>
<keyword evidence="1 2" id="KW-0807">Transducer</keyword>
<reference evidence="4 5" key="1">
    <citation type="submission" date="2016-02" db="EMBL/GenBank/DDBJ databases">
        <title>Genome sequence of Tissierella creatinophila DSM 6911.</title>
        <authorList>
            <person name="Poehlein A."/>
            <person name="Daniel R."/>
        </authorList>
    </citation>
    <scope>NUCLEOTIDE SEQUENCE [LARGE SCALE GENOMIC DNA]</scope>
    <source>
        <strain evidence="4 5">DSM 6911</strain>
    </source>
</reference>
<evidence type="ECO:0000256" key="2">
    <source>
        <dbReference type="PROSITE-ProRule" id="PRU00284"/>
    </source>
</evidence>
<comment type="caution">
    <text evidence="4">The sequence shown here is derived from an EMBL/GenBank/DDBJ whole genome shotgun (WGS) entry which is preliminary data.</text>
</comment>
<gene>
    <name evidence="4" type="primary">mcp2</name>
    <name evidence="4" type="ORF">TICRE_17230</name>
</gene>
<evidence type="ECO:0000259" key="3">
    <source>
        <dbReference type="PROSITE" id="PS50111"/>
    </source>
</evidence>
<dbReference type="Gene3D" id="1.10.287.950">
    <property type="entry name" value="Methyl-accepting chemotaxis protein"/>
    <property type="match status" value="1"/>
</dbReference>
<feature type="domain" description="Methyl-accepting transducer" evidence="3">
    <location>
        <begin position="70"/>
        <end position="305"/>
    </location>
</feature>
<dbReference type="AlphaFoldDB" id="A0A1U7M4X2"/>
<dbReference type="GO" id="GO:0016020">
    <property type="term" value="C:membrane"/>
    <property type="evidence" value="ECO:0007669"/>
    <property type="project" value="InterPro"/>
</dbReference>
<name>A0A1U7M4X2_TISCR</name>
<evidence type="ECO:0000313" key="4">
    <source>
        <dbReference type="EMBL" id="OLS02336.1"/>
    </source>
</evidence>